<name>A0A6L4WSL3_9BACT</name>
<proteinExistence type="predicted"/>
<dbReference type="InterPro" id="IPR009649">
    <property type="entry name" value="TraU"/>
</dbReference>
<sequence>MKILILISLINVNSYACMEDKSALLKMTQDLCYECMFPITISGLTLISGPMDDPNPSSRSPICICSDPFPRIGIPVSFFEPNRLIEVVSEPYCFPSFGFSATSNLGGMLGGNKQSGGTTSSRNFMQSHYGIFPVLSILELITDFLCMESSGVDYAYITEVDPLWNSDTLAAIISPEALLFGNPVTNLACIADSISSNFGYPIDLLFWCMGSWGNSYPMTGSHSAKNSYMADVAGIASKMIYKMHRELILWGSVGNQGLCGKYPMPIWQKTAYRLQPVIPVATPEAIVIGQTGLNWDSFKNPPSMFNNYSFILFKKRDCCAL</sequence>
<gene>
    <name evidence="2" type="ORF">GBG18_10690</name>
    <name evidence="1" type="ORF">GBG19_12955</name>
</gene>
<reference evidence="3 4" key="1">
    <citation type="submission" date="2019-10" db="EMBL/GenBank/DDBJ databases">
        <title>Poseidonibacter ostreae sp. nov., isolated from the gut of the Ostrea denselamellosa.</title>
        <authorList>
            <person name="Choi A."/>
        </authorList>
    </citation>
    <scope>NUCLEOTIDE SEQUENCE [LARGE SCALE GENOMIC DNA]</scope>
    <source>
        <strain evidence="1 4">SJOD-M-33</strain>
        <strain evidence="2 3">SJOD-M-5</strain>
    </source>
</reference>
<keyword evidence="3" id="KW-1185">Reference proteome</keyword>
<dbReference type="Pfam" id="PF06834">
    <property type="entry name" value="TraU"/>
    <property type="match status" value="1"/>
</dbReference>
<evidence type="ECO:0000313" key="2">
    <source>
        <dbReference type="EMBL" id="KAB7889621.1"/>
    </source>
</evidence>
<dbReference type="AlphaFoldDB" id="A0A6L4WSL3"/>
<protein>
    <submittedName>
        <fullName evidence="1">Conjugal transfer protein TraU</fullName>
    </submittedName>
</protein>
<dbReference type="EMBL" id="WFKK01000047">
    <property type="protein sequence ID" value="KAB7886084.1"/>
    <property type="molecule type" value="Genomic_DNA"/>
</dbReference>
<dbReference type="Proteomes" id="UP000472839">
    <property type="component" value="Unassembled WGS sequence"/>
</dbReference>
<evidence type="ECO:0000313" key="4">
    <source>
        <dbReference type="Proteomes" id="UP000472839"/>
    </source>
</evidence>
<comment type="caution">
    <text evidence="1">The sequence shown here is derived from an EMBL/GenBank/DDBJ whole genome shotgun (WGS) entry which is preliminary data.</text>
</comment>
<evidence type="ECO:0000313" key="3">
    <source>
        <dbReference type="Proteomes" id="UP000461010"/>
    </source>
</evidence>
<dbReference type="Proteomes" id="UP000461010">
    <property type="component" value="Unassembled WGS sequence"/>
</dbReference>
<evidence type="ECO:0000313" key="1">
    <source>
        <dbReference type="EMBL" id="KAB7886084.1"/>
    </source>
</evidence>
<accession>A0A6L4WSL3</accession>
<dbReference type="EMBL" id="WFKJ01000033">
    <property type="protein sequence ID" value="KAB7889621.1"/>
    <property type="molecule type" value="Genomic_DNA"/>
</dbReference>
<organism evidence="1 4">
    <name type="scientific">Poseidonibacter ostreae</name>
    <dbReference type="NCBI Taxonomy" id="2654171"/>
    <lineage>
        <taxon>Bacteria</taxon>
        <taxon>Pseudomonadati</taxon>
        <taxon>Campylobacterota</taxon>
        <taxon>Epsilonproteobacteria</taxon>
        <taxon>Campylobacterales</taxon>
        <taxon>Arcobacteraceae</taxon>
        <taxon>Poseidonibacter</taxon>
    </lineage>
</organism>